<dbReference type="InterPro" id="IPR001647">
    <property type="entry name" value="HTH_TetR"/>
</dbReference>
<dbReference type="Gene3D" id="1.10.10.60">
    <property type="entry name" value="Homeodomain-like"/>
    <property type="match status" value="1"/>
</dbReference>
<dbReference type="SUPFAM" id="SSF46689">
    <property type="entry name" value="Homeodomain-like"/>
    <property type="match status" value="1"/>
</dbReference>
<dbReference type="AlphaFoldDB" id="A0A7T5JME7"/>
<gene>
    <name evidence="6" type="ORF">JD108_13970</name>
    <name evidence="7" type="ORF">KDJ56_13915</name>
</gene>
<dbReference type="InterPro" id="IPR036271">
    <property type="entry name" value="Tet_transcr_reg_TetR-rel_C_sf"/>
</dbReference>
<sequence>MAPSKKDQIVEAAVRAFAQYGYSDTTMDTIAEVAEVAKGTLYYHFATKEELFLYVIEKGVKMLIDSVDSVMQRADLSLDQRMLCVLDEHLRFFSEHRELCLLLLSFFTGDQQRDQTIGQLLSGYFTTMEGYVAELQREGHVRPDIEVRTMISALFGMAGFTMLRKQFRQENGVTDTDRRTLHLLLSGVLIADSPDQ</sequence>
<evidence type="ECO:0000313" key="7">
    <source>
        <dbReference type="EMBL" id="QUO40115.1"/>
    </source>
</evidence>
<keyword evidence="1" id="KW-0805">Transcription regulation</keyword>
<dbReference type="FunFam" id="1.10.10.60:FF:000141">
    <property type="entry name" value="TetR family transcriptional regulator"/>
    <property type="match status" value="1"/>
</dbReference>
<dbReference type="RefSeq" id="WP_198826669.1">
    <property type="nucleotide sequence ID" value="NZ_CP066308.1"/>
</dbReference>
<dbReference type="InterPro" id="IPR009057">
    <property type="entry name" value="Homeodomain-like_sf"/>
</dbReference>
<dbReference type="InterPro" id="IPR023772">
    <property type="entry name" value="DNA-bd_HTH_TetR-type_CS"/>
</dbReference>
<dbReference type="KEGG" id="bcop:JD108_13970"/>
<dbReference type="PROSITE" id="PS50977">
    <property type="entry name" value="HTH_TETR_2"/>
    <property type="match status" value="1"/>
</dbReference>
<evidence type="ECO:0000259" key="5">
    <source>
        <dbReference type="PROSITE" id="PS50977"/>
    </source>
</evidence>
<keyword evidence="2 4" id="KW-0238">DNA-binding</keyword>
<dbReference type="PANTHER" id="PTHR30055:SF226">
    <property type="entry name" value="HTH-TYPE TRANSCRIPTIONAL REGULATOR PKSA"/>
    <property type="match status" value="1"/>
</dbReference>
<evidence type="ECO:0000256" key="4">
    <source>
        <dbReference type="PROSITE-ProRule" id="PRU00335"/>
    </source>
</evidence>
<keyword evidence="3" id="KW-0804">Transcription</keyword>
<dbReference type="GO" id="GO:0000976">
    <property type="term" value="F:transcription cis-regulatory region binding"/>
    <property type="evidence" value="ECO:0007669"/>
    <property type="project" value="TreeGrafter"/>
</dbReference>
<keyword evidence="9" id="KW-1185">Reference proteome</keyword>
<dbReference type="EMBL" id="CP073708">
    <property type="protein sequence ID" value="QUO40115.1"/>
    <property type="molecule type" value="Genomic_DNA"/>
</dbReference>
<dbReference type="SUPFAM" id="SSF48498">
    <property type="entry name" value="Tetracyclin repressor-like, C-terminal domain"/>
    <property type="match status" value="1"/>
</dbReference>
<evidence type="ECO:0000256" key="1">
    <source>
        <dbReference type="ARBA" id="ARBA00023015"/>
    </source>
</evidence>
<dbReference type="PRINTS" id="PR00455">
    <property type="entry name" value="HTHTETR"/>
</dbReference>
<evidence type="ECO:0000313" key="9">
    <source>
        <dbReference type="Proteomes" id="UP000677234"/>
    </source>
</evidence>
<feature type="DNA-binding region" description="H-T-H motif" evidence="4">
    <location>
        <begin position="26"/>
        <end position="45"/>
    </location>
</feature>
<protein>
    <submittedName>
        <fullName evidence="6">TetR/AcrR family transcriptional regulator</fullName>
    </submittedName>
</protein>
<evidence type="ECO:0000256" key="3">
    <source>
        <dbReference type="ARBA" id="ARBA00023163"/>
    </source>
</evidence>
<evidence type="ECO:0000256" key="2">
    <source>
        <dbReference type="ARBA" id="ARBA00023125"/>
    </source>
</evidence>
<dbReference type="Pfam" id="PF08359">
    <property type="entry name" value="TetR_C_4"/>
    <property type="match status" value="1"/>
</dbReference>
<feature type="domain" description="HTH tetR-type" evidence="5">
    <location>
        <begin position="3"/>
        <end position="63"/>
    </location>
</feature>
<dbReference type="Pfam" id="PF00440">
    <property type="entry name" value="TetR_N"/>
    <property type="match status" value="1"/>
</dbReference>
<evidence type="ECO:0000313" key="8">
    <source>
        <dbReference type="Proteomes" id="UP000595847"/>
    </source>
</evidence>
<dbReference type="InterPro" id="IPR050109">
    <property type="entry name" value="HTH-type_TetR-like_transc_reg"/>
</dbReference>
<reference evidence="6 8" key="1">
    <citation type="submission" date="2020-12" db="EMBL/GenBank/DDBJ databases">
        <title>strain FJAT-54423T represents a novel species of the genus Brevibacillus.</title>
        <authorList>
            <person name="Tang R."/>
        </authorList>
    </citation>
    <scope>NUCLEOTIDE SEQUENCE [LARGE SCALE GENOMIC DNA]</scope>
    <source>
        <strain evidence="6 8">FJAT-54423</strain>
    </source>
</reference>
<dbReference type="Proteomes" id="UP000677234">
    <property type="component" value="Chromosome"/>
</dbReference>
<dbReference type="InterPro" id="IPR013570">
    <property type="entry name" value="Tscrpt_reg_YsiA_C"/>
</dbReference>
<organism evidence="6 8">
    <name type="scientific">Brevibacillus composti</name>
    <dbReference type="NCBI Taxonomy" id="2796470"/>
    <lineage>
        <taxon>Bacteria</taxon>
        <taxon>Bacillati</taxon>
        <taxon>Bacillota</taxon>
        <taxon>Bacilli</taxon>
        <taxon>Bacillales</taxon>
        <taxon>Paenibacillaceae</taxon>
        <taxon>Brevibacillus</taxon>
    </lineage>
</organism>
<dbReference type="Proteomes" id="UP000595847">
    <property type="component" value="Chromosome"/>
</dbReference>
<evidence type="ECO:0000313" key="6">
    <source>
        <dbReference type="EMBL" id="QQE73037.1"/>
    </source>
</evidence>
<dbReference type="PROSITE" id="PS01081">
    <property type="entry name" value="HTH_TETR_1"/>
    <property type="match status" value="1"/>
</dbReference>
<accession>A0A7T5JME7</accession>
<dbReference type="GO" id="GO:0003700">
    <property type="term" value="F:DNA-binding transcription factor activity"/>
    <property type="evidence" value="ECO:0007669"/>
    <property type="project" value="TreeGrafter"/>
</dbReference>
<name>A0A7T5JME7_9BACL</name>
<dbReference type="EMBL" id="CP066308">
    <property type="protein sequence ID" value="QQE73037.1"/>
    <property type="molecule type" value="Genomic_DNA"/>
</dbReference>
<dbReference type="GO" id="GO:0045892">
    <property type="term" value="P:negative regulation of DNA-templated transcription"/>
    <property type="evidence" value="ECO:0007669"/>
    <property type="project" value="UniProtKB-ARBA"/>
</dbReference>
<reference evidence="7" key="2">
    <citation type="submission" date="2021-04" db="EMBL/GenBank/DDBJ databases">
        <title>Brevibacillus composti FJAT-54423, complete genome.</title>
        <authorList>
            <person name="Tang R."/>
        </authorList>
    </citation>
    <scope>NUCLEOTIDE SEQUENCE</scope>
    <source>
        <strain evidence="7">FJAT-54424</strain>
    </source>
</reference>
<proteinExistence type="predicted"/>
<dbReference type="Gene3D" id="1.10.357.10">
    <property type="entry name" value="Tetracycline Repressor, domain 2"/>
    <property type="match status" value="1"/>
</dbReference>
<dbReference type="PANTHER" id="PTHR30055">
    <property type="entry name" value="HTH-TYPE TRANSCRIPTIONAL REGULATOR RUTR"/>
    <property type="match status" value="1"/>
</dbReference>